<evidence type="ECO:0000256" key="3">
    <source>
        <dbReference type="ARBA" id="ARBA00023015"/>
    </source>
</evidence>
<dbReference type="InterPro" id="IPR001789">
    <property type="entry name" value="Sig_transdc_resp-reg_receiver"/>
</dbReference>
<dbReference type="Gene3D" id="3.40.50.2300">
    <property type="match status" value="1"/>
</dbReference>
<proteinExistence type="predicted"/>
<reference evidence="7" key="1">
    <citation type="journal article" date="2014" name="Front. Microbiol.">
        <title>High frequency of phylogenetically diverse reductive dehalogenase-homologous genes in deep subseafloor sedimentary metagenomes.</title>
        <authorList>
            <person name="Kawai M."/>
            <person name="Futagami T."/>
            <person name="Toyoda A."/>
            <person name="Takaki Y."/>
            <person name="Nishi S."/>
            <person name="Hori S."/>
            <person name="Arai W."/>
            <person name="Tsubouchi T."/>
            <person name="Morono Y."/>
            <person name="Uchiyama I."/>
            <person name="Ito T."/>
            <person name="Fujiyama A."/>
            <person name="Inagaki F."/>
            <person name="Takami H."/>
        </authorList>
    </citation>
    <scope>NUCLEOTIDE SEQUENCE</scope>
    <source>
        <strain evidence="7">Expedition CK06-06</strain>
    </source>
</reference>
<evidence type="ECO:0000256" key="2">
    <source>
        <dbReference type="ARBA" id="ARBA00023012"/>
    </source>
</evidence>
<evidence type="ECO:0000256" key="5">
    <source>
        <dbReference type="ARBA" id="ARBA00023163"/>
    </source>
</evidence>
<dbReference type="CDD" id="cd17574">
    <property type="entry name" value="REC_OmpR"/>
    <property type="match status" value="1"/>
</dbReference>
<evidence type="ECO:0000259" key="6">
    <source>
        <dbReference type="PROSITE" id="PS50110"/>
    </source>
</evidence>
<protein>
    <recommendedName>
        <fullName evidence="6">Response regulatory domain-containing protein</fullName>
    </recommendedName>
</protein>
<feature type="domain" description="Response regulatory" evidence="6">
    <location>
        <begin position="9"/>
        <end position="125"/>
    </location>
</feature>
<dbReference type="GO" id="GO:0005829">
    <property type="term" value="C:cytosol"/>
    <property type="evidence" value="ECO:0007669"/>
    <property type="project" value="TreeGrafter"/>
</dbReference>
<dbReference type="FunFam" id="3.40.50.2300:FF:000001">
    <property type="entry name" value="DNA-binding response regulator PhoB"/>
    <property type="match status" value="1"/>
</dbReference>
<dbReference type="SMART" id="SM00448">
    <property type="entry name" value="REC"/>
    <property type="match status" value="1"/>
</dbReference>
<keyword evidence="4" id="KW-0238">DNA-binding</keyword>
<dbReference type="PANTHER" id="PTHR48111">
    <property type="entry name" value="REGULATOR OF RPOS"/>
    <property type="match status" value="1"/>
</dbReference>
<dbReference type="GO" id="GO:0000976">
    <property type="term" value="F:transcription cis-regulatory region binding"/>
    <property type="evidence" value="ECO:0007669"/>
    <property type="project" value="TreeGrafter"/>
</dbReference>
<gene>
    <name evidence="7" type="ORF">S06H3_17820</name>
</gene>
<dbReference type="SUPFAM" id="SSF52172">
    <property type="entry name" value="CheY-like"/>
    <property type="match status" value="1"/>
</dbReference>
<accession>X1M6E0</accession>
<keyword evidence="3" id="KW-0805">Transcription regulation</keyword>
<comment type="caution">
    <text evidence="7">The sequence shown here is derived from an EMBL/GenBank/DDBJ whole genome shotgun (WGS) entry which is preliminary data.</text>
</comment>
<dbReference type="InterPro" id="IPR039420">
    <property type="entry name" value="WalR-like"/>
</dbReference>
<sequence>MEIKSKSAHILVVDDEPEIHAVLGKLLQNEGYEVMSTYSAQEASDSIRESKPDLVILDIMMPLVSGIELCNRLKSDSTTKDILVLMVSARDAQADRIAGLKHGADDYVSKPFHLRSLVRKIEHMLDKKRKDDFQKEMGR</sequence>
<dbReference type="GO" id="GO:0000156">
    <property type="term" value="F:phosphorelay response regulator activity"/>
    <property type="evidence" value="ECO:0007669"/>
    <property type="project" value="TreeGrafter"/>
</dbReference>
<dbReference type="PROSITE" id="PS50110">
    <property type="entry name" value="RESPONSE_REGULATORY"/>
    <property type="match status" value="1"/>
</dbReference>
<organism evidence="7">
    <name type="scientific">marine sediment metagenome</name>
    <dbReference type="NCBI Taxonomy" id="412755"/>
    <lineage>
        <taxon>unclassified sequences</taxon>
        <taxon>metagenomes</taxon>
        <taxon>ecological metagenomes</taxon>
    </lineage>
</organism>
<dbReference type="PANTHER" id="PTHR48111:SF1">
    <property type="entry name" value="TWO-COMPONENT RESPONSE REGULATOR ORR33"/>
    <property type="match status" value="1"/>
</dbReference>
<evidence type="ECO:0000313" key="7">
    <source>
        <dbReference type="EMBL" id="GAI10250.1"/>
    </source>
</evidence>
<keyword evidence="1" id="KW-0597">Phosphoprotein</keyword>
<dbReference type="GO" id="GO:0032993">
    <property type="term" value="C:protein-DNA complex"/>
    <property type="evidence" value="ECO:0007669"/>
    <property type="project" value="TreeGrafter"/>
</dbReference>
<name>X1M6E0_9ZZZZ</name>
<evidence type="ECO:0000256" key="4">
    <source>
        <dbReference type="ARBA" id="ARBA00023125"/>
    </source>
</evidence>
<dbReference type="AlphaFoldDB" id="X1M6E0"/>
<dbReference type="EMBL" id="BARV01008944">
    <property type="protein sequence ID" value="GAI10250.1"/>
    <property type="molecule type" value="Genomic_DNA"/>
</dbReference>
<dbReference type="Pfam" id="PF00072">
    <property type="entry name" value="Response_reg"/>
    <property type="match status" value="1"/>
</dbReference>
<dbReference type="InterPro" id="IPR011006">
    <property type="entry name" value="CheY-like_superfamily"/>
</dbReference>
<evidence type="ECO:0000256" key="1">
    <source>
        <dbReference type="ARBA" id="ARBA00022553"/>
    </source>
</evidence>
<keyword evidence="5" id="KW-0804">Transcription</keyword>
<keyword evidence="2" id="KW-0902">Two-component regulatory system</keyword>
<dbReference type="GO" id="GO:0006355">
    <property type="term" value="P:regulation of DNA-templated transcription"/>
    <property type="evidence" value="ECO:0007669"/>
    <property type="project" value="TreeGrafter"/>
</dbReference>